<protein>
    <submittedName>
        <fullName evidence="1">Uncharacterized protein</fullName>
    </submittedName>
</protein>
<accession>A0A9X4JMI3</accession>
<reference evidence="1" key="1">
    <citation type="submission" date="2022-01" db="EMBL/GenBank/DDBJ databases">
        <title>Genetic Characterization of Carbapenem-resistant Citrobacter spp. from China: a multicenter study.</title>
        <authorList>
            <person name="Ye L."/>
        </authorList>
    </citation>
    <scope>NUCLEOTIDE SEQUENCE</scope>
    <source>
        <strain evidence="1">IR5432</strain>
    </source>
</reference>
<dbReference type="AlphaFoldDB" id="A0A9X4JMI3"/>
<sequence>MKRFSQHEKKGVTRLYQLWQDDAETFQEVLLFFLQHTSKVDKLLAEFRDNAHFLCGGEKNADAKTPSACQIQQRQQTAFFD</sequence>
<evidence type="ECO:0000313" key="1">
    <source>
        <dbReference type="EMBL" id="MDE9618078.1"/>
    </source>
</evidence>
<evidence type="ECO:0000313" key="2">
    <source>
        <dbReference type="Proteomes" id="UP001147005"/>
    </source>
</evidence>
<proteinExistence type="predicted"/>
<dbReference type="Proteomes" id="UP001147005">
    <property type="component" value="Unassembled WGS sequence"/>
</dbReference>
<dbReference type="RefSeq" id="WP_181510682.1">
    <property type="nucleotide sequence ID" value="NZ_JAKIHW010000007.1"/>
</dbReference>
<gene>
    <name evidence="1" type="ORF">L2111_08285</name>
</gene>
<organism evidence="1 2">
    <name type="scientific">Citrobacter portucalensis</name>
    <dbReference type="NCBI Taxonomy" id="1639133"/>
    <lineage>
        <taxon>Bacteria</taxon>
        <taxon>Pseudomonadati</taxon>
        <taxon>Pseudomonadota</taxon>
        <taxon>Gammaproteobacteria</taxon>
        <taxon>Enterobacterales</taxon>
        <taxon>Enterobacteriaceae</taxon>
        <taxon>Citrobacter</taxon>
        <taxon>Citrobacter freundii complex</taxon>
    </lineage>
</organism>
<comment type="caution">
    <text evidence="1">The sequence shown here is derived from an EMBL/GenBank/DDBJ whole genome shotgun (WGS) entry which is preliminary data.</text>
</comment>
<dbReference type="EMBL" id="JAKIHW010000007">
    <property type="protein sequence ID" value="MDE9618078.1"/>
    <property type="molecule type" value="Genomic_DNA"/>
</dbReference>
<name>A0A9X4JMI3_9ENTR</name>